<reference evidence="2 3" key="1">
    <citation type="submission" date="2019-03" db="EMBL/GenBank/DDBJ databases">
        <title>Single cell metagenomics reveals metabolic interactions within the superorganism composed of flagellate Streblomastix strix and complex community of Bacteroidetes bacteria on its surface.</title>
        <authorList>
            <person name="Treitli S.C."/>
            <person name="Kolisko M."/>
            <person name="Husnik F."/>
            <person name="Keeling P."/>
            <person name="Hampl V."/>
        </authorList>
    </citation>
    <scope>NUCLEOTIDE SEQUENCE [LARGE SCALE GENOMIC DNA]</scope>
    <source>
        <strain evidence="2">ST1C</strain>
    </source>
</reference>
<gene>
    <name evidence="2" type="ORF">EZS28_000335</name>
</gene>
<name>A0A5J4XB31_9EUKA</name>
<dbReference type="Proteomes" id="UP000324800">
    <property type="component" value="Unassembled WGS sequence"/>
</dbReference>
<evidence type="ECO:0000313" key="3">
    <source>
        <dbReference type="Proteomes" id="UP000324800"/>
    </source>
</evidence>
<keyword evidence="1" id="KW-0812">Transmembrane</keyword>
<feature type="transmembrane region" description="Helical" evidence="1">
    <location>
        <begin position="60"/>
        <end position="86"/>
    </location>
</feature>
<evidence type="ECO:0000256" key="1">
    <source>
        <dbReference type="SAM" id="Phobius"/>
    </source>
</evidence>
<dbReference type="EMBL" id="SNRW01000026">
    <property type="protein sequence ID" value="KAA6404132.1"/>
    <property type="molecule type" value="Genomic_DNA"/>
</dbReference>
<keyword evidence="1" id="KW-0472">Membrane</keyword>
<feature type="transmembrane region" description="Helical" evidence="1">
    <location>
        <begin position="19"/>
        <end position="40"/>
    </location>
</feature>
<comment type="caution">
    <text evidence="2">The sequence shown here is derived from an EMBL/GenBank/DDBJ whole genome shotgun (WGS) entry which is preliminary data.</text>
</comment>
<sequence>MGIYVILFQPFTLTFGNQIHTSCLFIAAGGGLTSFCLSGLKRLASIGRSNITNGFKLFGWFQIVGVNIIIYLSIILFSLILGWVGYILAKKAAIKSWILKPVYEYFIVTRDQEEDINENYTINCNQCIILDNQNTSKTQTQSNYMKGIRQSMQVHSNCADEIMQHTLKANIQTSKSLTSQISYGINLPSEEEYYSYRSLRKKTKYEEMNMNKKRKRGYIVGVALKLEQWKSDIVFSVETRAMKHFFKGNTGTLGYNGSNSILRQSGSNSALRQSGSNSTFSEIKVIDIPNTIKTVIVIGRISPFAVSSSHPNLKWSKTSLQAPPNVVSNVLKVWSTPSQLEKGIRYMCLRELYTNDKIKSFTYVILVNALKKDKFKYSAELCVTIALYMINFKKNLQQKIVDLLHQASDMFPGWTNKWIIYRTMKKIEEDEIRKFDLSRQGSNTSFEYAFSNNSQEHSINQKLSQASAYTDLAKAHLMQMLQLLIRGTVDMNRVVFHSVKSASNTIAAWNIFEQLLTDFPNKSNILRKFSVLV</sequence>
<evidence type="ECO:0000313" key="2">
    <source>
        <dbReference type="EMBL" id="KAA6404132.1"/>
    </source>
</evidence>
<protein>
    <submittedName>
        <fullName evidence="2">Uncharacterized protein</fullName>
    </submittedName>
</protein>
<dbReference type="AlphaFoldDB" id="A0A5J4XB31"/>
<proteinExistence type="predicted"/>
<accession>A0A5J4XB31</accession>
<keyword evidence="1" id="KW-1133">Transmembrane helix</keyword>
<organism evidence="2 3">
    <name type="scientific">Streblomastix strix</name>
    <dbReference type="NCBI Taxonomy" id="222440"/>
    <lineage>
        <taxon>Eukaryota</taxon>
        <taxon>Metamonada</taxon>
        <taxon>Preaxostyla</taxon>
        <taxon>Oxymonadida</taxon>
        <taxon>Streblomastigidae</taxon>
        <taxon>Streblomastix</taxon>
    </lineage>
</organism>